<protein>
    <submittedName>
        <fullName evidence="3">Uncharacterized protein</fullName>
    </submittedName>
</protein>
<evidence type="ECO:0000313" key="3">
    <source>
        <dbReference type="EMBL" id="KLO09559.1"/>
    </source>
</evidence>
<dbReference type="EMBL" id="KQ086052">
    <property type="protein sequence ID" value="KLO09559.1"/>
    <property type="molecule type" value="Genomic_DNA"/>
</dbReference>
<organism evidence="3 4">
    <name type="scientific">Schizopora paradoxa</name>
    <dbReference type="NCBI Taxonomy" id="27342"/>
    <lineage>
        <taxon>Eukaryota</taxon>
        <taxon>Fungi</taxon>
        <taxon>Dikarya</taxon>
        <taxon>Basidiomycota</taxon>
        <taxon>Agaricomycotina</taxon>
        <taxon>Agaricomycetes</taxon>
        <taxon>Hymenochaetales</taxon>
        <taxon>Schizoporaceae</taxon>
        <taxon>Schizopora</taxon>
    </lineage>
</organism>
<gene>
    <name evidence="3" type="ORF">SCHPADRAFT_943552</name>
</gene>
<evidence type="ECO:0000313" key="4">
    <source>
        <dbReference type="Proteomes" id="UP000053477"/>
    </source>
</evidence>
<dbReference type="AlphaFoldDB" id="A0A0H2RCP1"/>
<feature type="region of interest" description="Disordered" evidence="2">
    <location>
        <begin position="261"/>
        <end position="319"/>
    </location>
</feature>
<evidence type="ECO:0000256" key="1">
    <source>
        <dbReference type="SAM" id="Coils"/>
    </source>
</evidence>
<name>A0A0H2RCP1_9AGAM</name>
<accession>A0A0H2RCP1</accession>
<proteinExistence type="predicted"/>
<feature type="coiled-coil region" evidence="1">
    <location>
        <begin position="102"/>
        <end position="129"/>
    </location>
</feature>
<sequence>MSSIININGRLHTIEHIDAEGRVLARVKGSSSRYECPLKLYSDSTGIPTHFESDKILHNDSNAKWTDSGDHLVCSGCGQKFPVQRTPPQELLRRWTIHKLMCNAMQLKLRELSIKVEESEAEVRQSVLRESKENVEKVARTSVARSDDSIDDCDKIDSTRSKSFTTEERINFLLELRDITYVNITNQTVLCTPCNSEILVGHGFYVNNDITHSQSHVHRANGGIRLERKIRSWDRCHPKTSSKCVKSKVLRTLAPFPLSTSIKRKKRRPSHRRCSFSESASSESDDEVAEQRIASTASRSGRASSKKMASARDSGKWRAEGAVEGRLELDAQAAQASGHRKVTAVFHLPPDTPRSARLELNGTITF</sequence>
<evidence type="ECO:0000256" key="2">
    <source>
        <dbReference type="SAM" id="MobiDB-lite"/>
    </source>
</evidence>
<reference evidence="3 4" key="1">
    <citation type="submission" date="2015-04" db="EMBL/GenBank/DDBJ databases">
        <title>Complete genome sequence of Schizopora paradoxa KUC8140, a cosmopolitan wood degrader in East Asia.</title>
        <authorList>
            <consortium name="DOE Joint Genome Institute"/>
            <person name="Min B."/>
            <person name="Park H."/>
            <person name="Jang Y."/>
            <person name="Kim J.-J."/>
            <person name="Kim K.H."/>
            <person name="Pangilinan J."/>
            <person name="Lipzen A."/>
            <person name="Riley R."/>
            <person name="Grigoriev I.V."/>
            <person name="Spatafora J.W."/>
            <person name="Choi I.-G."/>
        </authorList>
    </citation>
    <scope>NUCLEOTIDE SEQUENCE [LARGE SCALE GENOMIC DNA]</scope>
    <source>
        <strain evidence="3 4">KUC8140</strain>
    </source>
</reference>
<dbReference type="InParanoid" id="A0A0H2RCP1"/>
<keyword evidence="4" id="KW-1185">Reference proteome</keyword>
<feature type="compositionally biased region" description="Low complexity" evidence="2">
    <location>
        <begin position="292"/>
        <end position="312"/>
    </location>
</feature>
<feature type="compositionally biased region" description="Basic residues" evidence="2">
    <location>
        <begin position="262"/>
        <end position="274"/>
    </location>
</feature>
<dbReference type="Proteomes" id="UP000053477">
    <property type="component" value="Unassembled WGS sequence"/>
</dbReference>
<keyword evidence="1" id="KW-0175">Coiled coil</keyword>